<proteinExistence type="predicted"/>
<evidence type="ECO:0000313" key="1">
    <source>
        <dbReference type="EMBL" id="GAA2697076.1"/>
    </source>
</evidence>
<name>A0ABP6FQ82_9ACTN</name>
<protein>
    <submittedName>
        <fullName evidence="1">Uncharacterized protein</fullName>
    </submittedName>
</protein>
<gene>
    <name evidence="1" type="ORF">GCM10010412_091710</name>
</gene>
<dbReference type="Proteomes" id="UP001501666">
    <property type="component" value="Unassembled WGS sequence"/>
</dbReference>
<organism evidence="1 2">
    <name type="scientific">Nonomuraea recticatena</name>
    <dbReference type="NCBI Taxonomy" id="46178"/>
    <lineage>
        <taxon>Bacteria</taxon>
        <taxon>Bacillati</taxon>
        <taxon>Actinomycetota</taxon>
        <taxon>Actinomycetes</taxon>
        <taxon>Streptosporangiales</taxon>
        <taxon>Streptosporangiaceae</taxon>
        <taxon>Nonomuraea</taxon>
    </lineage>
</organism>
<evidence type="ECO:0000313" key="2">
    <source>
        <dbReference type="Proteomes" id="UP001501666"/>
    </source>
</evidence>
<reference evidence="2" key="1">
    <citation type="journal article" date="2019" name="Int. J. Syst. Evol. Microbiol.">
        <title>The Global Catalogue of Microorganisms (GCM) 10K type strain sequencing project: providing services to taxonomists for standard genome sequencing and annotation.</title>
        <authorList>
            <consortium name="The Broad Institute Genomics Platform"/>
            <consortium name="The Broad Institute Genome Sequencing Center for Infectious Disease"/>
            <person name="Wu L."/>
            <person name="Ma J."/>
        </authorList>
    </citation>
    <scope>NUCLEOTIDE SEQUENCE [LARGE SCALE GENOMIC DNA]</scope>
    <source>
        <strain evidence="2">JCM 6835</strain>
    </source>
</reference>
<accession>A0ABP6FQ82</accession>
<comment type="caution">
    <text evidence="1">The sequence shown here is derived from an EMBL/GenBank/DDBJ whole genome shotgun (WGS) entry which is preliminary data.</text>
</comment>
<sequence>MKNASSAFAGLVDVVKGVSGGEVPYGQLDSARVMSAAVERVMEVVSNTSGRLSRTLAEGETALEAVEATFTAADDSAVER</sequence>
<keyword evidence="2" id="KW-1185">Reference proteome</keyword>
<dbReference type="EMBL" id="BAAATE010000046">
    <property type="protein sequence ID" value="GAA2697076.1"/>
    <property type="molecule type" value="Genomic_DNA"/>
</dbReference>